<gene>
    <name evidence="1" type="ORF">BC962_3030</name>
</gene>
<accession>A0A495NXC1</accession>
<sequence>KSMLFTFLKDQMINSGITNYVNLQKPVANIGYEQIAGSPVKSAILDTK</sequence>
<protein>
    <submittedName>
        <fullName evidence="1">Uncharacterized protein</fullName>
    </submittedName>
</protein>
<evidence type="ECO:0000313" key="1">
    <source>
        <dbReference type="EMBL" id="RKS42743.1"/>
    </source>
</evidence>
<evidence type="ECO:0000313" key="2">
    <source>
        <dbReference type="Proteomes" id="UP000276282"/>
    </source>
</evidence>
<comment type="caution">
    <text evidence="1">The sequence shown here is derived from an EMBL/GenBank/DDBJ whole genome shotgun (WGS) entry which is preliminary data.</text>
</comment>
<keyword evidence="2" id="KW-1185">Reference proteome</keyword>
<dbReference type="EMBL" id="RBLG01000006">
    <property type="protein sequence ID" value="RKS42743.1"/>
    <property type="molecule type" value="Genomic_DNA"/>
</dbReference>
<proteinExistence type="predicted"/>
<dbReference type="Proteomes" id="UP000276282">
    <property type="component" value="Unassembled WGS sequence"/>
</dbReference>
<name>A0A495NXC1_9FLAO</name>
<reference evidence="1 2" key="1">
    <citation type="submission" date="2018-10" db="EMBL/GenBank/DDBJ databases">
        <title>Genomic Encyclopedia of Archaeal and Bacterial Type Strains, Phase II (KMG-II): from individual species to whole genera.</title>
        <authorList>
            <person name="Goeker M."/>
        </authorList>
    </citation>
    <scope>NUCLEOTIDE SEQUENCE [LARGE SCALE GENOMIC DNA]</scope>
    <source>
        <strain evidence="1 2">DSM 19839</strain>
    </source>
</reference>
<organism evidence="1 2">
    <name type="scientific">Gillisia mitskevichiae</name>
    <dbReference type="NCBI Taxonomy" id="270921"/>
    <lineage>
        <taxon>Bacteria</taxon>
        <taxon>Pseudomonadati</taxon>
        <taxon>Bacteroidota</taxon>
        <taxon>Flavobacteriia</taxon>
        <taxon>Flavobacteriales</taxon>
        <taxon>Flavobacteriaceae</taxon>
        <taxon>Gillisia</taxon>
    </lineage>
</organism>
<dbReference type="AlphaFoldDB" id="A0A495NXC1"/>
<feature type="non-terminal residue" evidence="1">
    <location>
        <position position="1"/>
    </location>
</feature>